<sequence>MLVILEPLSSPRQSWSRSRDWKLRNWKTMREMLACLRNRRRSKKQKAKALVASESSVEPETPKETEASPEEPTEPAVGTGIEPESKPEAENEPAADTSAEPDNDSGPKIENETLHDVEETVPIVEPDTEAESKRETETQPLVNPDAQSAVEPTTAEPELEADVLTSRPEPEQQTTSEQETIVPELEIESGKDQVQTELQPDTKVTAEQEVVNEPTSEPLTLPTPAPTDDEPRGSVQPSESTVETGQQPVVRPELDFMEKTAEDSAPALSKKDKKKRESAESEEKAVEPSQEADSSKEVEAALVVDQRPAQASEPVAEPVAVAALEPTPPVPEAAPKSTTEPVIEHVTEDDTPISTGEQAKQGDETESAIPTSNVPEETSDDVKTTPDLAELVPEATQLTPDPLEEKADTTDHAVELAGSPAVPRPSTPKAIEEASLPTSAPTEKAEPTVGQHSETAEETLPEPESSSAHEAALIPEVEASPTNEPVPEAQAPLVEEGDDANEGLTKKDKKKNKKKKKGKDVETEPLEHTENLAETAPISETAVAETGEPQTSPENQPEPVKPEDETTPTVEPATAVATSPEPETTDLSGTHAFTKTEPVVARSEPELESDSQKPQADEAPRLEGTPQPIDAPASEDDTLKSAPEPQEQTQQPLESGSEPVEAQEQPKGTEEELGQGPTLSTKAKKKKKQKKGKEPVPIAEQDLEAPREAPESTALSTEAIRPDSTKEATGSFQDVQLPDSTPVAKEATAAGEEKPASVTDDSPSAQPITPAELARTIEPTDATTVPEGMATSEPIEQPATVDKDDQAQPSEPAVTADTIKPDETSQSAQFPEVELELTPVPEASQLDVAKEVQEVQAEDPAPPTPKKSKKKKKKGKGKGVSEDSEPTAEPSSITDSIEPSLEPVVEPARDPTQPTMKPEPISEEQDKAITGDILATEAPAEPQQVSFDRSSEPITEPDNVVESVKSATETGSRLEASADPPSAETAPDNFTGAAPEAPAPLLDADRQARGEAQPAVLEDNQAPHVLDRNLSAEAETTLTPTEAVTGASSVPEPVVPEAEVVPAVERAVEPPAQPQETDDMAGLSKKEKEKTEEGGQRSRCKTRRISTHDIRYFDI</sequence>
<feature type="compositionally biased region" description="Low complexity" evidence="1">
    <location>
        <begin position="171"/>
        <end position="180"/>
    </location>
</feature>
<protein>
    <submittedName>
        <fullName evidence="2">Uncharacterized protein</fullName>
    </submittedName>
</protein>
<feature type="region of interest" description="Disordered" evidence="1">
    <location>
        <begin position="36"/>
        <end position="1103"/>
    </location>
</feature>
<feature type="compositionally biased region" description="Basic residues" evidence="1">
    <location>
        <begin position="507"/>
        <end position="518"/>
    </location>
</feature>
<feature type="compositionally biased region" description="Basic residues" evidence="1">
    <location>
        <begin position="37"/>
        <end position="47"/>
    </location>
</feature>
<proteinExistence type="predicted"/>
<organism evidence="2 3">
    <name type="scientific">Fusarium oligoseptatum</name>
    <dbReference type="NCBI Taxonomy" id="2604345"/>
    <lineage>
        <taxon>Eukaryota</taxon>
        <taxon>Fungi</taxon>
        <taxon>Dikarya</taxon>
        <taxon>Ascomycota</taxon>
        <taxon>Pezizomycotina</taxon>
        <taxon>Sordariomycetes</taxon>
        <taxon>Hypocreomycetidae</taxon>
        <taxon>Hypocreales</taxon>
        <taxon>Nectriaceae</taxon>
        <taxon>Fusarium</taxon>
        <taxon>Fusarium solani species complex</taxon>
    </lineage>
</organism>
<feature type="compositionally biased region" description="Low complexity" evidence="1">
    <location>
        <begin position="993"/>
        <end position="1002"/>
    </location>
</feature>
<evidence type="ECO:0000256" key="1">
    <source>
        <dbReference type="SAM" id="MobiDB-lite"/>
    </source>
</evidence>
<feature type="compositionally biased region" description="Low complexity" evidence="1">
    <location>
        <begin position="213"/>
        <end position="222"/>
    </location>
</feature>
<feature type="compositionally biased region" description="Low complexity" evidence="1">
    <location>
        <begin position="308"/>
        <end position="325"/>
    </location>
</feature>
<feature type="compositionally biased region" description="Low complexity" evidence="1">
    <location>
        <begin position="567"/>
        <end position="578"/>
    </location>
</feature>
<feature type="compositionally biased region" description="Basic and acidic residues" evidence="1">
    <location>
        <begin position="1084"/>
        <end position="1096"/>
    </location>
</feature>
<name>A0A428UGF7_9HYPO</name>
<accession>A0A428UGF7</accession>
<feature type="compositionally biased region" description="Low complexity" evidence="1">
    <location>
        <begin position="1032"/>
        <end position="1065"/>
    </location>
</feature>
<feature type="compositionally biased region" description="Basic residues" evidence="1">
    <location>
        <begin position="866"/>
        <end position="877"/>
    </location>
</feature>
<evidence type="ECO:0000313" key="3">
    <source>
        <dbReference type="Proteomes" id="UP000287144"/>
    </source>
</evidence>
<keyword evidence="3" id="KW-1185">Reference proteome</keyword>
<reference evidence="2 3" key="1">
    <citation type="submission" date="2017-06" db="EMBL/GenBank/DDBJ databases">
        <title>Comparative genomic analysis of Ambrosia Fusariam Clade fungi.</title>
        <authorList>
            <person name="Stajich J.E."/>
            <person name="Carrillo J."/>
            <person name="Kijimoto T."/>
            <person name="Eskalen A."/>
            <person name="O'Donnell K."/>
            <person name="Kasson M."/>
        </authorList>
    </citation>
    <scope>NUCLEOTIDE SEQUENCE [LARGE SCALE GENOMIC DNA]</scope>
    <source>
        <strain evidence="2 3">NRRL62579</strain>
    </source>
</reference>
<dbReference type="STRING" id="1325735.A0A428UGF7"/>
<feature type="compositionally biased region" description="Polar residues" evidence="1">
    <location>
        <begin position="581"/>
        <end position="593"/>
    </location>
</feature>
<feature type="compositionally biased region" description="Low complexity" evidence="1">
    <location>
        <begin position="643"/>
        <end position="654"/>
    </location>
</feature>
<feature type="compositionally biased region" description="Polar residues" evidence="1">
    <location>
        <begin position="235"/>
        <end position="247"/>
    </location>
</feature>
<feature type="compositionally biased region" description="Basic and acidic residues" evidence="1">
    <location>
        <begin position="403"/>
        <end position="414"/>
    </location>
</feature>
<gene>
    <name evidence="2" type="ORF">CEP52_001985</name>
</gene>
<comment type="caution">
    <text evidence="2">The sequence shown here is derived from an EMBL/GenBank/DDBJ whole genome shotgun (WGS) entry which is preliminary data.</text>
</comment>
<dbReference type="AlphaFoldDB" id="A0A428UGF7"/>
<evidence type="ECO:0000313" key="2">
    <source>
        <dbReference type="EMBL" id="RSM13332.1"/>
    </source>
</evidence>
<feature type="compositionally biased region" description="Basic and acidic residues" evidence="1">
    <location>
        <begin position="252"/>
        <end position="262"/>
    </location>
</feature>
<dbReference type="Proteomes" id="UP000287144">
    <property type="component" value="Unassembled WGS sequence"/>
</dbReference>
<feature type="compositionally biased region" description="Basic and acidic residues" evidence="1">
    <location>
        <begin position="105"/>
        <end position="118"/>
    </location>
</feature>
<feature type="compositionally biased region" description="Basic and acidic residues" evidence="1">
    <location>
        <begin position="519"/>
        <end position="531"/>
    </location>
</feature>
<feature type="compositionally biased region" description="Basic and acidic residues" evidence="1">
    <location>
        <begin position="275"/>
        <end position="286"/>
    </location>
</feature>
<dbReference type="EMBL" id="NKCK01000010">
    <property type="protein sequence ID" value="RSM13332.1"/>
    <property type="molecule type" value="Genomic_DNA"/>
</dbReference>
<feature type="compositionally biased region" description="Basic residues" evidence="1">
    <location>
        <begin position="682"/>
        <end position="691"/>
    </location>
</feature>